<reference evidence="7" key="1">
    <citation type="journal article" date="2015" name="Nature">
        <title>Complex archaea that bridge the gap between prokaryotes and eukaryotes.</title>
        <authorList>
            <person name="Spang A."/>
            <person name="Saw J.H."/>
            <person name="Jorgensen S.L."/>
            <person name="Zaremba-Niedzwiedzka K."/>
            <person name="Martijn J."/>
            <person name="Lind A.E."/>
            <person name="van Eijk R."/>
            <person name="Schleper C."/>
            <person name="Guy L."/>
            <person name="Ettema T.J."/>
        </authorList>
    </citation>
    <scope>NUCLEOTIDE SEQUENCE</scope>
</reference>
<dbReference type="GO" id="GO:0016020">
    <property type="term" value="C:membrane"/>
    <property type="evidence" value="ECO:0007669"/>
    <property type="project" value="UniProtKB-SubCell"/>
</dbReference>
<evidence type="ECO:0000256" key="3">
    <source>
        <dbReference type="ARBA" id="ARBA00022989"/>
    </source>
</evidence>
<evidence type="ECO:0000256" key="2">
    <source>
        <dbReference type="ARBA" id="ARBA00022692"/>
    </source>
</evidence>
<feature type="transmembrane region" description="Helical" evidence="5">
    <location>
        <begin position="221"/>
        <end position="240"/>
    </location>
</feature>
<dbReference type="AlphaFoldDB" id="A0A0F9D0W3"/>
<evidence type="ECO:0000259" key="6">
    <source>
        <dbReference type="Pfam" id="PF00361"/>
    </source>
</evidence>
<dbReference type="PANTHER" id="PTHR22773">
    <property type="entry name" value="NADH DEHYDROGENASE"/>
    <property type="match status" value="1"/>
</dbReference>
<protein>
    <recommendedName>
        <fullName evidence="6">NADH:quinone oxidoreductase/Mrp antiporter transmembrane domain-containing protein</fullName>
    </recommendedName>
</protein>
<feature type="non-terminal residue" evidence="7">
    <location>
        <position position="1"/>
    </location>
</feature>
<evidence type="ECO:0000256" key="5">
    <source>
        <dbReference type="SAM" id="Phobius"/>
    </source>
</evidence>
<organism evidence="7">
    <name type="scientific">marine sediment metagenome</name>
    <dbReference type="NCBI Taxonomy" id="412755"/>
    <lineage>
        <taxon>unclassified sequences</taxon>
        <taxon>metagenomes</taxon>
        <taxon>ecological metagenomes</taxon>
    </lineage>
</organism>
<keyword evidence="3 5" id="KW-1133">Transmembrane helix</keyword>
<feature type="transmembrane region" description="Helical" evidence="5">
    <location>
        <begin position="145"/>
        <end position="168"/>
    </location>
</feature>
<evidence type="ECO:0000256" key="4">
    <source>
        <dbReference type="ARBA" id="ARBA00023136"/>
    </source>
</evidence>
<evidence type="ECO:0000313" key="7">
    <source>
        <dbReference type="EMBL" id="KKL55184.1"/>
    </source>
</evidence>
<feature type="transmembrane region" description="Helical" evidence="5">
    <location>
        <begin position="180"/>
        <end position="201"/>
    </location>
</feature>
<comment type="subcellular location">
    <subcellularLocation>
        <location evidence="1">Membrane</location>
        <topology evidence="1">Multi-pass membrane protein</topology>
    </subcellularLocation>
</comment>
<comment type="caution">
    <text evidence="7">The sequence shown here is derived from an EMBL/GenBank/DDBJ whole genome shotgun (WGS) entry which is preliminary data.</text>
</comment>
<dbReference type="InterPro" id="IPR001750">
    <property type="entry name" value="ND/Mrp_TM"/>
</dbReference>
<accession>A0A0F9D0W3</accession>
<feature type="transmembrane region" description="Helical" evidence="5">
    <location>
        <begin position="47"/>
        <end position="67"/>
    </location>
</feature>
<evidence type="ECO:0000256" key="1">
    <source>
        <dbReference type="ARBA" id="ARBA00004141"/>
    </source>
</evidence>
<dbReference type="EMBL" id="LAZR01030931">
    <property type="protein sequence ID" value="KKL55184.1"/>
    <property type="molecule type" value="Genomic_DNA"/>
</dbReference>
<proteinExistence type="predicted"/>
<name>A0A0F9D0W3_9ZZZZ</name>
<feature type="transmembrane region" description="Helical" evidence="5">
    <location>
        <begin position="104"/>
        <end position="125"/>
    </location>
</feature>
<sequence length="269" mass="28975">MWTPDAYEGAPLPITALISALGKAAGFALFLKLFGQAFIPLVDDWRVFIAVLSAMTMALGTLVAIQQHNIKRLLAYSSIGQVGFLMMGIAALTPENADAASALVLHLVGYVISNLAVFVAIIIYYNWTGKEEISDFAGAAERAPYLALTLSIAFFSLAGMPLFAGFATKFILFQAAAQQGLLWLSGLAVFFSFVSLYYYLIVIKEMYLGKPAEPTRFPTPWLEYGALTLLIAGVFFVGLYPQPVLDIVEEGAVAMMTASEAFGTVTAPP</sequence>
<gene>
    <name evidence="7" type="ORF">LCGC14_2257960</name>
</gene>
<keyword evidence="4 5" id="KW-0472">Membrane</keyword>
<keyword evidence="2 5" id="KW-0812">Transmembrane</keyword>
<feature type="domain" description="NADH:quinone oxidoreductase/Mrp antiporter transmembrane" evidence="6">
    <location>
        <begin position="1"/>
        <end position="193"/>
    </location>
</feature>
<feature type="transmembrane region" description="Helical" evidence="5">
    <location>
        <begin position="12"/>
        <end position="35"/>
    </location>
</feature>
<feature type="transmembrane region" description="Helical" evidence="5">
    <location>
        <begin position="73"/>
        <end position="92"/>
    </location>
</feature>
<dbReference type="Pfam" id="PF00361">
    <property type="entry name" value="Proton_antipo_M"/>
    <property type="match status" value="1"/>
</dbReference>